<evidence type="ECO:0000313" key="2">
    <source>
        <dbReference type="Proteomes" id="UP000756132"/>
    </source>
</evidence>
<reference evidence="1" key="2">
    <citation type="journal article" date="2022" name="Microb. Genom.">
        <title>A chromosome-scale genome assembly of the tomato pathogen Cladosporium fulvum reveals a compartmentalized genome architecture and the presence of a dispensable chromosome.</title>
        <authorList>
            <person name="Zaccaron A.Z."/>
            <person name="Chen L.H."/>
            <person name="Samaras A."/>
            <person name="Stergiopoulos I."/>
        </authorList>
    </citation>
    <scope>NUCLEOTIDE SEQUENCE</scope>
    <source>
        <strain evidence="1">Race5_Kim</strain>
    </source>
</reference>
<dbReference type="AlphaFoldDB" id="A0A9Q8USR5"/>
<dbReference type="EMBL" id="CP090170">
    <property type="protein sequence ID" value="UJO21068.1"/>
    <property type="molecule type" value="Genomic_DNA"/>
</dbReference>
<dbReference type="RefSeq" id="XP_047765434.1">
    <property type="nucleotide sequence ID" value="XM_047910449.1"/>
</dbReference>
<dbReference type="GeneID" id="71991179"/>
<name>A0A9Q8USR5_PASFU</name>
<organism evidence="1 2">
    <name type="scientific">Passalora fulva</name>
    <name type="common">Tomato leaf mold</name>
    <name type="synonym">Cladosporium fulvum</name>
    <dbReference type="NCBI Taxonomy" id="5499"/>
    <lineage>
        <taxon>Eukaryota</taxon>
        <taxon>Fungi</taxon>
        <taxon>Dikarya</taxon>
        <taxon>Ascomycota</taxon>
        <taxon>Pezizomycotina</taxon>
        <taxon>Dothideomycetes</taxon>
        <taxon>Dothideomycetidae</taxon>
        <taxon>Mycosphaerellales</taxon>
        <taxon>Mycosphaerellaceae</taxon>
        <taxon>Fulvia</taxon>
    </lineage>
</organism>
<dbReference type="Proteomes" id="UP000756132">
    <property type="component" value="Chromosome 8"/>
</dbReference>
<keyword evidence="2" id="KW-1185">Reference proteome</keyword>
<sequence>MLVFGRYALHRTSRVVWAPEKISAVERALLLTTKDAISTFIWRVQVDSANFLRAPEPRLRQRLQVPHCIWNVTRAIL</sequence>
<accession>A0A9Q8USR5</accession>
<gene>
    <name evidence="1" type="ORF">CLAFUR5_11301</name>
</gene>
<proteinExistence type="predicted"/>
<reference evidence="1" key="1">
    <citation type="submission" date="2021-12" db="EMBL/GenBank/DDBJ databases">
        <authorList>
            <person name="Zaccaron A."/>
            <person name="Stergiopoulos I."/>
        </authorList>
    </citation>
    <scope>NUCLEOTIDE SEQUENCE</scope>
    <source>
        <strain evidence="1">Race5_Kim</strain>
    </source>
</reference>
<protein>
    <submittedName>
        <fullName evidence="1">Uncharacterized protein</fullName>
    </submittedName>
</protein>
<dbReference type="KEGG" id="ffu:CLAFUR5_11301"/>
<evidence type="ECO:0000313" key="1">
    <source>
        <dbReference type="EMBL" id="UJO21068.1"/>
    </source>
</evidence>